<dbReference type="Gene3D" id="4.10.240.10">
    <property type="entry name" value="Zn(2)-C6 fungal-type DNA-binding domain"/>
    <property type="match status" value="1"/>
</dbReference>
<protein>
    <recommendedName>
        <fullName evidence="8">Zn(2)-C6 fungal-type domain-containing protein</fullName>
    </recommendedName>
</protein>
<keyword evidence="5" id="KW-0804">Transcription</keyword>
<dbReference type="GO" id="GO:0003677">
    <property type="term" value="F:DNA binding"/>
    <property type="evidence" value="ECO:0007669"/>
    <property type="project" value="UniProtKB-KW"/>
</dbReference>
<dbReference type="AlphaFoldDB" id="A0A0D1Z684"/>
<dbReference type="Pfam" id="PF00172">
    <property type="entry name" value="Zn_clus"/>
    <property type="match status" value="1"/>
</dbReference>
<dbReference type="SMART" id="SM00066">
    <property type="entry name" value="GAL4"/>
    <property type="match status" value="1"/>
</dbReference>
<dbReference type="EMBL" id="KN847046">
    <property type="protein sequence ID" value="KIW23096.1"/>
    <property type="molecule type" value="Genomic_DNA"/>
</dbReference>
<dbReference type="RefSeq" id="XP_016243312.1">
    <property type="nucleotide sequence ID" value="XM_016398750.1"/>
</dbReference>
<keyword evidence="3" id="KW-0805">Transcription regulation</keyword>
<gene>
    <name evidence="9" type="ORF">PV07_11322</name>
</gene>
<proteinExistence type="predicted"/>
<keyword evidence="10" id="KW-1185">Reference proteome</keyword>
<dbReference type="GO" id="GO:0006351">
    <property type="term" value="P:DNA-templated transcription"/>
    <property type="evidence" value="ECO:0007669"/>
    <property type="project" value="InterPro"/>
</dbReference>
<evidence type="ECO:0000256" key="4">
    <source>
        <dbReference type="ARBA" id="ARBA00023125"/>
    </source>
</evidence>
<dbReference type="Pfam" id="PF04082">
    <property type="entry name" value="Fungal_trans"/>
    <property type="match status" value="1"/>
</dbReference>
<sequence length="644" mass="74129">MVPLTPESWNPRVNPQYLLKLKVPFTSHLHNRLHGSVGDVRSSWQKDEREIEAAYLIPPMDAPNVAPRGGPVRSCLACKRRKIRCDRAQPCSYCTKLRLQCVYPIPPQEGRRAPENILLLRLKAIETSLHRLESKVNRDSSPRPSEHAQPPDTVNHDTEPLSSLTPGSDLRSGRLVCEEGDTRYVTSSFWAGLDNVDQDESATPSNEFQMSPPVTNHTTQHRAPVFESTTRSEALHQLHPEGNNVFALWQVFVENVDPVFKILHVPTIQRQILKASQDPTQIPPAFESLMFAIYYAAITSTQSSTYLQALFQEERQPLLDRYRHGVQRSLKKANFMSTPDVTTLQALTIFLTCARQTLDKTYIWSMTGLLIRLAMKLGLHRDPVFLGVPSFWAEMRRRLWWCIATLDVRTAEENDMDPFICEHMFDTKFPANVNDADLHLNMTEPASNLRRHTEMLYSLIRFEGSYAARKLVFSPKFTADNQYPSLSLSEKNDFIESLLKDFDHRYLRYCDNRIPICLLTVTSIRIVLAKVKLTINHPACNNAVPLSNAQLRDLTQSSVEIIEYARTLRTNDNYSRWIWLFQKYIEWDAVAFLLHSLTTSPLPDLLDRAWRAVDTFFDTWEDRVPEGDRRWPRLKSLRAKALSK</sequence>
<comment type="subcellular location">
    <subcellularLocation>
        <location evidence="1">Nucleus</location>
    </subcellularLocation>
</comment>
<dbReference type="GO" id="GO:0008270">
    <property type="term" value="F:zinc ion binding"/>
    <property type="evidence" value="ECO:0007669"/>
    <property type="project" value="InterPro"/>
</dbReference>
<reference evidence="9 10" key="1">
    <citation type="submission" date="2015-01" db="EMBL/GenBank/DDBJ databases">
        <title>The Genome Sequence of Cladophialophora immunda CBS83496.</title>
        <authorList>
            <consortium name="The Broad Institute Genomics Platform"/>
            <person name="Cuomo C."/>
            <person name="de Hoog S."/>
            <person name="Gorbushina A."/>
            <person name="Stielow B."/>
            <person name="Teixiera M."/>
            <person name="Abouelleil A."/>
            <person name="Chapman S.B."/>
            <person name="Priest M."/>
            <person name="Young S.K."/>
            <person name="Wortman J."/>
            <person name="Nusbaum C."/>
            <person name="Birren B."/>
        </authorList>
    </citation>
    <scope>NUCLEOTIDE SEQUENCE [LARGE SCALE GENOMIC DNA]</scope>
    <source>
        <strain evidence="9 10">CBS 83496</strain>
    </source>
</reference>
<evidence type="ECO:0000256" key="6">
    <source>
        <dbReference type="ARBA" id="ARBA00023242"/>
    </source>
</evidence>
<keyword evidence="2" id="KW-0479">Metal-binding</keyword>
<evidence type="ECO:0000256" key="3">
    <source>
        <dbReference type="ARBA" id="ARBA00023015"/>
    </source>
</evidence>
<dbReference type="InterPro" id="IPR007219">
    <property type="entry name" value="XnlR_reg_dom"/>
</dbReference>
<feature type="compositionally biased region" description="Basic and acidic residues" evidence="7">
    <location>
        <begin position="133"/>
        <end position="146"/>
    </location>
</feature>
<dbReference type="PROSITE" id="PS00463">
    <property type="entry name" value="ZN2_CY6_FUNGAL_1"/>
    <property type="match status" value="1"/>
</dbReference>
<dbReference type="SMART" id="SM00906">
    <property type="entry name" value="Fungal_trans"/>
    <property type="match status" value="1"/>
</dbReference>
<evidence type="ECO:0000256" key="7">
    <source>
        <dbReference type="SAM" id="MobiDB-lite"/>
    </source>
</evidence>
<evidence type="ECO:0000256" key="2">
    <source>
        <dbReference type="ARBA" id="ARBA00022723"/>
    </source>
</evidence>
<organism evidence="9 10">
    <name type="scientific">Cladophialophora immunda</name>
    <dbReference type="NCBI Taxonomy" id="569365"/>
    <lineage>
        <taxon>Eukaryota</taxon>
        <taxon>Fungi</taxon>
        <taxon>Dikarya</taxon>
        <taxon>Ascomycota</taxon>
        <taxon>Pezizomycotina</taxon>
        <taxon>Eurotiomycetes</taxon>
        <taxon>Chaetothyriomycetidae</taxon>
        <taxon>Chaetothyriales</taxon>
        <taxon>Herpotrichiellaceae</taxon>
        <taxon>Cladophialophora</taxon>
    </lineage>
</organism>
<feature type="region of interest" description="Disordered" evidence="7">
    <location>
        <begin position="133"/>
        <end position="173"/>
    </location>
</feature>
<dbReference type="PANTHER" id="PTHR31001">
    <property type="entry name" value="UNCHARACTERIZED TRANSCRIPTIONAL REGULATORY PROTEIN"/>
    <property type="match status" value="1"/>
</dbReference>
<evidence type="ECO:0000313" key="10">
    <source>
        <dbReference type="Proteomes" id="UP000054466"/>
    </source>
</evidence>
<accession>A0A0D1Z684</accession>
<evidence type="ECO:0000259" key="8">
    <source>
        <dbReference type="PROSITE" id="PS50048"/>
    </source>
</evidence>
<evidence type="ECO:0000256" key="5">
    <source>
        <dbReference type="ARBA" id="ARBA00023163"/>
    </source>
</evidence>
<dbReference type="CDD" id="cd00067">
    <property type="entry name" value="GAL4"/>
    <property type="match status" value="1"/>
</dbReference>
<feature type="region of interest" description="Disordered" evidence="7">
    <location>
        <begin position="196"/>
        <end position="222"/>
    </location>
</feature>
<dbReference type="Proteomes" id="UP000054466">
    <property type="component" value="Unassembled WGS sequence"/>
</dbReference>
<dbReference type="PROSITE" id="PS50048">
    <property type="entry name" value="ZN2_CY6_FUNGAL_2"/>
    <property type="match status" value="1"/>
</dbReference>
<dbReference type="SUPFAM" id="SSF57701">
    <property type="entry name" value="Zn2/Cys6 DNA-binding domain"/>
    <property type="match status" value="1"/>
</dbReference>
<keyword evidence="6" id="KW-0539">Nucleus</keyword>
<dbReference type="STRING" id="569365.A0A0D1Z684"/>
<keyword evidence="4" id="KW-0238">DNA-binding</keyword>
<dbReference type="InterPro" id="IPR050613">
    <property type="entry name" value="Sec_Metabolite_Reg"/>
</dbReference>
<dbReference type="InterPro" id="IPR001138">
    <property type="entry name" value="Zn2Cys6_DnaBD"/>
</dbReference>
<dbReference type="OrthoDB" id="435881at2759"/>
<dbReference type="GO" id="GO:0000981">
    <property type="term" value="F:DNA-binding transcription factor activity, RNA polymerase II-specific"/>
    <property type="evidence" value="ECO:0007669"/>
    <property type="project" value="InterPro"/>
</dbReference>
<dbReference type="HOGENOM" id="CLU_004083_7_2_1"/>
<dbReference type="GO" id="GO:0005634">
    <property type="term" value="C:nucleus"/>
    <property type="evidence" value="ECO:0007669"/>
    <property type="project" value="UniProtKB-SubCell"/>
</dbReference>
<dbReference type="InterPro" id="IPR036864">
    <property type="entry name" value="Zn2-C6_fun-type_DNA-bd_sf"/>
</dbReference>
<dbReference type="PANTHER" id="PTHR31001:SF50">
    <property type="entry name" value="ZN(II)2CYS6 TRANSCRIPTION FACTOR (EUROFUNG)"/>
    <property type="match status" value="1"/>
</dbReference>
<dbReference type="CDD" id="cd12148">
    <property type="entry name" value="fungal_TF_MHR"/>
    <property type="match status" value="1"/>
</dbReference>
<dbReference type="GeneID" id="27350516"/>
<name>A0A0D1Z684_9EURO</name>
<dbReference type="VEuPathDB" id="FungiDB:PV07_11322"/>
<feature type="compositionally biased region" description="Polar residues" evidence="7">
    <location>
        <begin position="201"/>
        <end position="218"/>
    </location>
</feature>
<feature type="domain" description="Zn(2)-C6 fungal-type" evidence="8">
    <location>
        <begin position="74"/>
        <end position="103"/>
    </location>
</feature>
<evidence type="ECO:0000313" key="9">
    <source>
        <dbReference type="EMBL" id="KIW23096.1"/>
    </source>
</evidence>
<evidence type="ECO:0000256" key="1">
    <source>
        <dbReference type="ARBA" id="ARBA00004123"/>
    </source>
</evidence>